<dbReference type="Proteomes" id="UP000184420">
    <property type="component" value="Unassembled WGS sequence"/>
</dbReference>
<dbReference type="InterPro" id="IPR047262">
    <property type="entry name" value="PRX-like1"/>
</dbReference>
<evidence type="ECO:0000259" key="2">
    <source>
        <dbReference type="PROSITE" id="PS51352"/>
    </source>
</evidence>
<feature type="signal peptide" evidence="1">
    <location>
        <begin position="1"/>
        <end position="23"/>
    </location>
</feature>
<protein>
    <submittedName>
        <fullName evidence="3">Peroxiredoxin</fullName>
    </submittedName>
</protein>
<dbReference type="GO" id="GO:0016491">
    <property type="term" value="F:oxidoreductase activity"/>
    <property type="evidence" value="ECO:0007669"/>
    <property type="project" value="InterPro"/>
</dbReference>
<dbReference type="InterPro" id="IPR036249">
    <property type="entry name" value="Thioredoxin-like_sf"/>
</dbReference>
<dbReference type="InterPro" id="IPR013766">
    <property type="entry name" value="Thioredoxin_domain"/>
</dbReference>
<organism evidence="3 4">
    <name type="scientific">Chitinophaga jiangningensis</name>
    <dbReference type="NCBI Taxonomy" id="1419482"/>
    <lineage>
        <taxon>Bacteria</taxon>
        <taxon>Pseudomonadati</taxon>
        <taxon>Bacteroidota</taxon>
        <taxon>Chitinophagia</taxon>
        <taxon>Chitinophagales</taxon>
        <taxon>Chitinophagaceae</taxon>
        <taxon>Chitinophaga</taxon>
    </lineage>
</organism>
<dbReference type="PROSITE" id="PS51352">
    <property type="entry name" value="THIOREDOXIN_2"/>
    <property type="match status" value="1"/>
</dbReference>
<accession>A0A1M7CAQ4</accession>
<evidence type="ECO:0000313" key="3">
    <source>
        <dbReference type="EMBL" id="SHL64281.1"/>
    </source>
</evidence>
<dbReference type="InterPro" id="IPR013740">
    <property type="entry name" value="Redoxin"/>
</dbReference>
<gene>
    <name evidence="3" type="ORF">SAMN05444266_104258</name>
</gene>
<dbReference type="Pfam" id="PF08534">
    <property type="entry name" value="Redoxin"/>
    <property type="match status" value="1"/>
</dbReference>
<reference evidence="3 4" key="1">
    <citation type="submission" date="2016-11" db="EMBL/GenBank/DDBJ databases">
        <authorList>
            <person name="Jaros S."/>
            <person name="Januszkiewicz K."/>
            <person name="Wedrychowicz H."/>
        </authorList>
    </citation>
    <scope>NUCLEOTIDE SEQUENCE [LARGE SCALE GENOMIC DNA]</scope>
    <source>
        <strain evidence="3 4">DSM 27406</strain>
    </source>
</reference>
<dbReference type="STRING" id="1419482.SAMN05444266_104258"/>
<name>A0A1M7CAQ4_9BACT</name>
<sequence length="201" mass="21468">MIKSALYLSVCTLLLAFNPGSDASLEIGAPIPKADNRLTDISGKEVSLNNAKGANGLLVVFVANQCPYMLRNEERILALSKQAKSNHIGVALINSNEANRSAGESLNAMKEYATAHGFNALYLLDRNAEMADAFDANHTPECYLFDKNSKLVYKGGIDDSPGNADAVKIKHLQNAMNDLLAGKSVGVASSNALGCNIKRKL</sequence>
<evidence type="ECO:0000256" key="1">
    <source>
        <dbReference type="SAM" id="SignalP"/>
    </source>
</evidence>
<dbReference type="PANTHER" id="PTHR43640">
    <property type="entry name" value="OS07G0260300 PROTEIN"/>
    <property type="match status" value="1"/>
</dbReference>
<dbReference type="PANTHER" id="PTHR43640:SF1">
    <property type="entry name" value="THIOREDOXIN-DEPENDENT PEROXIREDOXIN"/>
    <property type="match status" value="1"/>
</dbReference>
<dbReference type="OrthoDB" id="9809746at2"/>
<dbReference type="SUPFAM" id="SSF52833">
    <property type="entry name" value="Thioredoxin-like"/>
    <property type="match status" value="1"/>
</dbReference>
<feature type="domain" description="Thioredoxin" evidence="2">
    <location>
        <begin position="25"/>
        <end position="181"/>
    </location>
</feature>
<dbReference type="AlphaFoldDB" id="A0A1M7CAQ4"/>
<dbReference type="RefSeq" id="WP_073080897.1">
    <property type="nucleotide sequence ID" value="NZ_FRBL01000004.1"/>
</dbReference>
<keyword evidence="1" id="KW-0732">Signal</keyword>
<dbReference type="Gene3D" id="3.40.30.10">
    <property type="entry name" value="Glutaredoxin"/>
    <property type="match status" value="1"/>
</dbReference>
<proteinExistence type="predicted"/>
<feature type="chain" id="PRO_5009924496" evidence="1">
    <location>
        <begin position="24"/>
        <end position="201"/>
    </location>
</feature>
<dbReference type="EMBL" id="FRBL01000004">
    <property type="protein sequence ID" value="SHL64281.1"/>
    <property type="molecule type" value="Genomic_DNA"/>
</dbReference>
<evidence type="ECO:0000313" key="4">
    <source>
        <dbReference type="Proteomes" id="UP000184420"/>
    </source>
</evidence>
<keyword evidence="4" id="KW-1185">Reference proteome</keyword>